<dbReference type="InterPro" id="IPR015373">
    <property type="entry name" value="Interferon/interleukin_rcp_dom"/>
</dbReference>
<dbReference type="GO" id="GO:0005886">
    <property type="term" value="C:plasma membrane"/>
    <property type="evidence" value="ECO:0007669"/>
    <property type="project" value="TreeGrafter"/>
</dbReference>
<feature type="signal peptide" evidence="1">
    <location>
        <begin position="1"/>
        <end position="22"/>
    </location>
</feature>
<comment type="caution">
    <text evidence="4">The sequence shown here is derived from an EMBL/GenBank/DDBJ whole genome shotgun (WGS) entry which is preliminary data.</text>
</comment>
<keyword evidence="1" id="KW-0732">Signal</keyword>
<organism evidence="4 5">
    <name type="scientific">Mugilogobius chulae</name>
    <name type="common">yellowstripe goby</name>
    <dbReference type="NCBI Taxonomy" id="88201"/>
    <lineage>
        <taxon>Eukaryota</taxon>
        <taxon>Metazoa</taxon>
        <taxon>Chordata</taxon>
        <taxon>Craniata</taxon>
        <taxon>Vertebrata</taxon>
        <taxon>Euteleostomi</taxon>
        <taxon>Actinopterygii</taxon>
        <taxon>Neopterygii</taxon>
        <taxon>Teleostei</taxon>
        <taxon>Neoteleostei</taxon>
        <taxon>Acanthomorphata</taxon>
        <taxon>Gobiaria</taxon>
        <taxon>Gobiiformes</taxon>
        <taxon>Gobioidei</taxon>
        <taxon>Gobiidae</taxon>
        <taxon>Gobionellinae</taxon>
        <taxon>Mugilogobius</taxon>
    </lineage>
</organism>
<dbReference type="InterPro" id="IPR050650">
    <property type="entry name" value="Type-II_Cytokine-TF_Rcpt"/>
</dbReference>
<dbReference type="SUPFAM" id="SSF49265">
    <property type="entry name" value="Fibronectin type III"/>
    <property type="match status" value="2"/>
</dbReference>
<dbReference type="PANTHER" id="PTHR20859">
    <property type="entry name" value="INTERFERON/INTERLEUKIN RECEPTOR"/>
    <property type="match status" value="1"/>
</dbReference>
<name>A0AAW0NRW4_9GOBI</name>
<dbReference type="InterPro" id="IPR036116">
    <property type="entry name" value="FN3_sf"/>
</dbReference>
<feature type="chain" id="PRO_5043822039" evidence="1">
    <location>
        <begin position="23"/>
        <end position="299"/>
    </location>
</feature>
<evidence type="ECO:0000313" key="5">
    <source>
        <dbReference type="Proteomes" id="UP001460270"/>
    </source>
</evidence>
<dbReference type="Pfam" id="PF09294">
    <property type="entry name" value="Interfer-bind"/>
    <property type="match status" value="1"/>
</dbReference>
<dbReference type="AlphaFoldDB" id="A0AAW0NRW4"/>
<dbReference type="InterPro" id="IPR003961">
    <property type="entry name" value="FN3_dom"/>
</dbReference>
<keyword evidence="5" id="KW-1185">Reference proteome</keyword>
<gene>
    <name evidence="4" type="ORF">WMY93_018820</name>
</gene>
<dbReference type="Gene3D" id="2.60.40.10">
    <property type="entry name" value="Immunoglobulins"/>
    <property type="match status" value="2"/>
</dbReference>
<evidence type="ECO:0000313" key="4">
    <source>
        <dbReference type="EMBL" id="KAK7902051.1"/>
    </source>
</evidence>
<dbReference type="EMBL" id="JBBPFD010000013">
    <property type="protein sequence ID" value="KAK7902051.1"/>
    <property type="molecule type" value="Genomic_DNA"/>
</dbReference>
<dbReference type="GO" id="GO:0004896">
    <property type="term" value="F:cytokine receptor activity"/>
    <property type="evidence" value="ECO:0007669"/>
    <property type="project" value="TreeGrafter"/>
</dbReference>
<evidence type="ECO:0000256" key="1">
    <source>
        <dbReference type="SAM" id="SignalP"/>
    </source>
</evidence>
<feature type="domain" description="Interferon/interleukin receptor" evidence="3">
    <location>
        <begin position="119"/>
        <end position="212"/>
    </location>
</feature>
<accession>A0AAW0NRW4</accession>
<dbReference type="PANTHER" id="PTHR20859:SF53">
    <property type="entry name" value="INTERLEUKIN-22 RECEPTOR SUBUNIT ALPHA-1"/>
    <property type="match status" value="1"/>
</dbReference>
<dbReference type="Proteomes" id="UP001460270">
    <property type="component" value="Unassembled WGS sequence"/>
</dbReference>
<protein>
    <submittedName>
        <fullName evidence="4">Uncharacterized protein</fullName>
    </submittedName>
</protein>
<reference evidence="5" key="1">
    <citation type="submission" date="2024-04" db="EMBL/GenBank/DDBJ databases">
        <title>Salinicola lusitanus LLJ914,a marine bacterium isolated from the Okinawa Trough.</title>
        <authorList>
            <person name="Li J."/>
        </authorList>
    </citation>
    <scope>NUCLEOTIDE SEQUENCE [LARGE SCALE GENOMIC DNA]</scope>
</reference>
<proteinExistence type="predicted"/>
<evidence type="ECO:0000259" key="3">
    <source>
        <dbReference type="Pfam" id="PF09294"/>
    </source>
</evidence>
<evidence type="ECO:0000259" key="2">
    <source>
        <dbReference type="Pfam" id="PF01108"/>
    </source>
</evidence>
<dbReference type="InterPro" id="IPR013783">
    <property type="entry name" value="Ig-like_fold"/>
</dbReference>
<dbReference type="Pfam" id="PF01108">
    <property type="entry name" value="Tissue_fac"/>
    <property type="match status" value="1"/>
</dbReference>
<feature type="domain" description="Fibronectin type-III" evidence="2">
    <location>
        <begin position="8"/>
        <end position="106"/>
    </location>
</feature>
<sequence>MINMRAVLCGAVLLGTIQVCFTQQVSLLPPVRLRFDSVDYKTTAVWNPPSNSSSLKYYLWRASLADVHHCQGIEKPRCDLSEVTSDITEWYYARVQATSSDDKSPWTISRRFSPRWDSKISPPLLRLNTTEKGIVVRVKPPRSQVRKNHRDLFYKIYVMRENGEEEELKMDCCFHKLSVKHVKSKAKYCFQAQTILPLQARNSRRSETKCIALKGIKYPLSLVRSRSVDTERKGKRNSSGRNPSCSISKVDMGFFWDFFVLLTDFCSSLPSPLPHLSSLKMNVRPRSLDDDMGQTHLYN</sequence>